<gene>
    <name evidence="1" type="ORF">E8E12_007573</name>
</gene>
<dbReference type="AlphaFoldDB" id="A0A9P4WQ63"/>
<comment type="caution">
    <text evidence="1">The sequence shown here is derived from an EMBL/GenBank/DDBJ whole genome shotgun (WGS) entry which is preliminary data.</text>
</comment>
<keyword evidence="2" id="KW-1185">Reference proteome</keyword>
<accession>A0A9P4WQ63</accession>
<dbReference type="EMBL" id="SWKV01000035">
    <property type="protein sequence ID" value="KAF3038675.1"/>
    <property type="molecule type" value="Genomic_DNA"/>
</dbReference>
<proteinExistence type="predicted"/>
<protein>
    <submittedName>
        <fullName evidence="1">Uncharacterized protein</fullName>
    </submittedName>
</protein>
<organism evidence="1 2">
    <name type="scientific">Didymella heteroderae</name>
    <dbReference type="NCBI Taxonomy" id="1769908"/>
    <lineage>
        <taxon>Eukaryota</taxon>
        <taxon>Fungi</taxon>
        <taxon>Dikarya</taxon>
        <taxon>Ascomycota</taxon>
        <taxon>Pezizomycotina</taxon>
        <taxon>Dothideomycetes</taxon>
        <taxon>Pleosporomycetidae</taxon>
        <taxon>Pleosporales</taxon>
        <taxon>Pleosporineae</taxon>
        <taxon>Didymellaceae</taxon>
        <taxon>Didymella</taxon>
    </lineage>
</organism>
<evidence type="ECO:0000313" key="1">
    <source>
        <dbReference type="EMBL" id="KAF3038675.1"/>
    </source>
</evidence>
<evidence type="ECO:0000313" key="2">
    <source>
        <dbReference type="Proteomes" id="UP000758155"/>
    </source>
</evidence>
<name>A0A9P4WQ63_9PLEO</name>
<reference evidence="1" key="1">
    <citation type="submission" date="2019-04" db="EMBL/GenBank/DDBJ databases">
        <title>Sequencing of skin fungus with MAO and IRED activity.</title>
        <authorList>
            <person name="Marsaioli A.J."/>
            <person name="Bonatto J.M.C."/>
            <person name="Reis Junior O."/>
        </authorList>
    </citation>
    <scope>NUCLEOTIDE SEQUENCE</scope>
    <source>
        <strain evidence="1">28M1</strain>
    </source>
</reference>
<dbReference type="Proteomes" id="UP000758155">
    <property type="component" value="Unassembled WGS sequence"/>
</dbReference>
<sequence length="178" mass="20343">MKPLFYSDGMKRLVCAYVELISDLPLYAAVLPPTFGREIVLAAWKEGFALALANCSDEETAALLNFPTIDLARRKNTALHIDLYFHGDNYLDFVLRRVKYDTCVSCAKDYQNIVLPPNKRLCFCIHNAREQYISDVLCNNMADVMLEEPLSSVFRMVKTMLTDFQFNIARDGEVVIQE</sequence>